<accession>A0A3A5KUM8</accession>
<dbReference type="GO" id="GO:0006542">
    <property type="term" value="P:glutamine biosynthetic process"/>
    <property type="evidence" value="ECO:0007669"/>
    <property type="project" value="InterPro"/>
</dbReference>
<dbReference type="GO" id="GO:0004356">
    <property type="term" value="F:glutamine synthetase activity"/>
    <property type="evidence" value="ECO:0007669"/>
    <property type="project" value="InterPro"/>
</dbReference>
<comment type="cofactor">
    <cofactor evidence="1">
        <name>Mg(2+)</name>
        <dbReference type="ChEBI" id="CHEBI:18420"/>
    </cofactor>
</comment>
<evidence type="ECO:0000256" key="1">
    <source>
        <dbReference type="ARBA" id="ARBA00001946"/>
    </source>
</evidence>
<dbReference type="GO" id="GO:0006598">
    <property type="term" value="P:polyamine catabolic process"/>
    <property type="evidence" value="ECO:0007669"/>
    <property type="project" value="TreeGrafter"/>
</dbReference>
<dbReference type="Proteomes" id="UP000272706">
    <property type="component" value="Unassembled WGS sequence"/>
</dbReference>
<evidence type="ECO:0000256" key="2">
    <source>
        <dbReference type="ARBA" id="ARBA00009897"/>
    </source>
</evidence>
<name>A0A3A5KUM8_9HYPH</name>
<gene>
    <name evidence="9" type="ORF">D3227_09480</name>
</gene>
<organism evidence="9 10">
    <name type="scientific">Mesorhizobium waimense</name>
    <dbReference type="NCBI Taxonomy" id="1300307"/>
    <lineage>
        <taxon>Bacteria</taxon>
        <taxon>Pseudomonadati</taxon>
        <taxon>Pseudomonadota</taxon>
        <taxon>Alphaproteobacteria</taxon>
        <taxon>Hyphomicrobiales</taxon>
        <taxon>Phyllobacteriaceae</taxon>
        <taxon>Mesorhizobium</taxon>
    </lineage>
</organism>
<sequence length="461" mass="50466">MPDNHSTITSPLSGTNDPKSWLAAQAISEVECLVPDLNGVLRGKALPVAKFLKALEDRALYLPSSAFLVSIDGRYSGSIDEGFAYSDPDMRMVPDVSTLCLAPGVGAGKAYVFADAFHMDDRPWMASPRHVLRAVLDLYRQRGWRAVVAPELEFYLTAPNPDPDRPLTAPVGGNGRAETVQHPYDMAALEEFEPVIRRVYDYAAAAGLPLDTLIHESGTAQLEINFLHGDALPLADKVLLFKRMTRQAARQCGMHATFMAKPIAAQAGSSMHLHMSVIDEAGNTLFASADDADTEMFGHFIGGLQKYVPEIMPLFAPNVNSYRRIRPNHSAPANIEWSHDNRSCGLRVPAGGRGARRIENRLPGADANPYLAIAGSLLAGYLGVEEKIARSSEASGNAYKIKSTLPKTMEEALDRFTACDPVRGLLGEDFFQSYLRVKSVELDLFQSVVTSWERDHLLLKV</sequence>
<dbReference type="PANTHER" id="PTHR43785">
    <property type="entry name" value="GAMMA-GLUTAMYLPUTRESCINE SYNTHETASE"/>
    <property type="match status" value="1"/>
</dbReference>
<keyword evidence="3" id="KW-0436">Ligase</keyword>
<dbReference type="Pfam" id="PF00120">
    <property type="entry name" value="Gln-synt_C"/>
    <property type="match status" value="1"/>
</dbReference>
<dbReference type="SUPFAM" id="SSF54368">
    <property type="entry name" value="Glutamine synthetase, N-terminal domain"/>
    <property type="match status" value="1"/>
</dbReference>
<keyword evidence="10" id="KW-1185">Reference proteome</keyword>
<dbReference type="InterPro" id="IPR036651">
    <property type="entry name" value="Gln_synt_N_sf"/>
</dbReference>
<comment type="similarity">
    <text evidence="2 6 7">Belongs to the glutamine synthetase family.</text>
</comment>
<dbReference type="OrthoDB" id="9807095at2"/>
<dbReference type="InterPro" id="IPR008146">
    <property type="entry name" value="Gln_synth_cat_dom"/>
</dbReference>
<dbReference type="PROSITE" id="PS51987">
    <property type="entry name" value="GS_CATALYTIC"/>
    <property type="match status" value="1"/>
</dbReference>
<evidence type="ECO:0000256" key="6">
    <source>
        <dbReference type="PROSITE-ProRule" id="PRU01331"/>
    </source>
</evidence>
<dbReference type="FunFam" id="3.30.590.10:FF:000005">
    <property type="entry name" value="Probable glutamine synthetase"/>
    <property type="match status" value="1"/>
</dbReference>
<keyword evidence="5" id="KW-0067">ATP-binding</keyword>
<dbReference type="InterPro" id="IPR014746">
    <property type="entry name" value="Gln_synth/guanido_kin_cat_dom"/>
</dbReference>
<evidence type="ECO:0000259" key="8">
    <source>
        <dbReference type="PROSITE" id="PS51987"/>
    </source>
</evidence>
<protein>
    <submittedName>
        <fullName evidence="9">Glutamine synthetase</fullName>
    </submittedName>
</protein>
<keyword evidence="4" id="KW-0547">Nucleotide-binding</keyword>
<dbReference type="Gene3D" id="3.10.20.70">
    <property type="entry name" value="Glutamine synthetase, N-terminal domain"/>
    <property type="match status" value="1"/>
</dbReference>
<evidence type="ECO:0000256" key="3">
    <source>
        <dbReference type="ARBA" id="ARBA00022598"/>
    </source>
</evidence>
<evidence type="ECO:0000313" key="9">
    <source>
        <dbReference type="EMBL" id="RJT40212.1"/>
    </source>
</evidence>
<dbReference type="GO" id="GO:0005524">
    <property type="term" value="F:ATP binding"/>
    <property type="evidence" value="ECO:0007669"/>
    <property type="project" value="UniProtKB-KW"/>
</dbReference>
<dbReference type="SUPFAM" id="SSF55931">
    <property type="entry name" value="Glutamine synthetase/guanido kinase"/>
    <property type="match status" value="1"/>
</dbReference>
<dbReference type="EMBL" id="QZWZ01000006">
    <property type="protein sequence ID" value="RJT40212.1"/>
    <property type="molecule type" value="Genomic_DNA"/>
</dbReference>
<evidence type="ECO:0000256" key="4">
    <source>
        <dbReference type="ARBA" id="ARBA00022741"/>
    </source>
</evidence>
<evidence type="ECO:0000256" key="5">
    <source>
        <dbReference type="ARBA" id="ARBA00022840"/>
    </source>
</evidence>
<dbReference type="Gene3D" id="3.30.590.10">
    <property type="entry name" value="Glutamine synthetase/guanido kinase, catalytic domain"/>
    <property type="match status" value="1"/>
</dbReference>
<dbReference type="RefSeq" id="WP_120013863.1">
    <property type="nucleotide sequence ID" value="NZ_QZWZ01000006.1"/>
</dbReference>
<evidence type="ECO:0000256" key="7">
    <source>
        <dbReference type="RuleBase" id="RU000384"/>
    </source>
</evidence>
<reference evidence="9 10" key="1">
    <citation type="submission" date="2018-09" db="EMBL/GenBank/DDBJ databases">
        <title>Mesorhizobium carmichaelinearum sp. nov. isolated from Carmichaelinea spp. root nodules in New Zealand.</title>
        <authorList>
            <person name="De Meyer S.E."/>
        </authorList>
    </citation>
    <scope>NUCLEOTIDE SEQUENCE [LARGE SCALE GENOMIC DNA]</scope>
    <source>
        <strain evidence="9 10">ICMP19557</strain>
    </source>
</reference>
<dbReference type="AlphaFoldDB" id="A0A3A5KUM8"/>
<evidence type="ECO:0000313" key="10">
    <source>
        <dbReference type="Proteomes" id="UP000272706"/>
    </source>
</evidence>
<dbReference type="PANTHER" id="PTHR43785:SF3">
    <property type="entry name" value="GS CATALYTIC DOMAIN-CONTAINING PROTEIN"/>
    <property type="match status" value="1"/>
</dbReference>
<proteinExistence type="inferred from homology"/>
<feature type="domain" description="GS catalytic" evidence="8">
    <location>
        <begin position="128"/>
        <end position="461"/>
    </location>
</feature>
<comment type="caution">
    <text evidence="9">The sequence shown here is derived from an EMBL/GenBank/DDBJ whole genome shotgun (WGS) entry which is preliminary data.</text>
</comment>
<dbReference type="SMART" id="SM01230">
    <property type="entry name" value="Gln-synt_C"/>
    <property type="match status" value="1"/>
</dbReference>